<organism evidence="7 8">
    <name type="scientific">Ectocarpus siliculosus</name>
    <name type="common">Brown alga</name>
    <name type="synonym">Conferva siliculosa</name>
    <dbReference type="NCBI Taxonomy" id="2880"/>
    <lineage>
        <taxon>Eukaryota</taxon>
        <taxon>Sar</taxon>
        <taxon>Stramenopiles</taxon>
        <taxon>Ochrophyta</taxon>
        <taxon>PX clade</taxon>
        <taxon>Phaeophyceae</taxon>
        <taxon>Ectocarpales</taxon>
        <taxon>Ectocarpaceae</taxon>
        <taxon>Ectocarpus</taxon>
    </lineage>
</organism>
<dbReference type="PANTHER" id="PTHR13296:SF0">
    <property type="entry name" value="PRE-MRNA-SPLICING FACTOR SPF27"/>
    <property type="match status" value="1"/>
</dbReference>
<name>D8LQA4_ECTSI</name>
<dbReference type="GO" id="GO:0000974">
    <property type="term" value="C:Prp19 complex"/>
    <property type="evidence" value="ECO:0007669"/>
    <property type="project" value="TreeGrafter"/>
</dbReference>
<evidence type="ECO:0000256" key="4">
    <source>
        <dbReference type="ARBA" id="ARBA00022728"/>
    </source>
</evidence>
<evidence type="ECO:0000313" key="7">
    <source>
        <dbReference type="EMBL" id="CBN77484.1"/>
    </source>
</evidence>
<dbReference type="FunCoup" id="D8LQA4">
    <property type="interactions" value="320"/>
</dbReference>
<protein>
    <recommendedName>
        <fullName evidence="9">Pre-mRNA-splicing factor SPF27</fullName>
    </recommendedName>
</protein>
<evidence type="ECO:0000256" key="6">
    <source>
        <dbReference type="ARBA" id="ARBA00023242"/>
    </source>
</evidence>
<dbReference type="InParanoid" id="D8LQA4"/>
<dbReference type="GO" id="GO:0008380">
    <property type="term" value="P:RNA splicing"/>
    <property type="evidence" value="ECO:0007669"/>
    <property type="project" value="UniProtKB-KW"/>
</dbReference>
<dbReference type="EMBL" id="FN649752">
    <property type="protein sequence ID" value="CBN77484.1"/>
    <property type="molecule type" value="Genomic_DNA"/>
</dbReference>
<dbReference type="Pfam" id="PF05700">
    <property type="entry name" value="BCAS2"/>
    <property type="match status" value="1"/>
</dbReference>
<dbReference type="InterPro" id="IPR008409">
    <property type="entry name" value="SPF27"/>
</dbReference>
<dbReference type="OMA" id="SAWQESI"/>
<dbReference type="PANTHER" id="PTHR13296">
    <property type="entry name" value="BCAS2 PROTEIN"/>
    <property type="match status" value="1"/>
</dbReference>
<dbReference type="AlphaFoldDB" id="D8LQA4"/>
<dbReference type="GO" id="GO:0071013">
    <property type="term" value="C:catalytic step 2 spliceosome"/>
    <property type="evidence" value="ECO:0007669"/>
    <property type="project" value="TreeGrafter"/>
</dbReference>
<dbReference type="eggNOG" id="KOG3096">
    <property type="taxonomic scope" value="Eukaryota"/>
</dbReference>
<evidence type="ECO:0000256" key="3">
    <source>
        <dbReference type="ARBA" id="ARBA00022664"/>
    </source>
</evidence>
<evidence type="ECO:0000313" key="8">
    <source>
        <dbReference type="Proteomes" id="UP000002630"/>
    </source>
</evidence>
<keyword evidence="8" id="KW-1185">Reference proteome</keyword>
<dbReference type="Proteomes" id="UP000002630">
    <property type="component" value="Linkage Group LG27"/>
</dbReference>
<proteinExistence type="inferred from homology"/>
<dbReference type="GO" id="GO:0071011">
    <property type="term" value="C:precatalytic spliceosome"/>
    <property type="evidence" value="ECO:0007669"/>
    <property type="project" value="TreeGrafter"/>
</dbReference>
<keyword evidence="5" id="KW-0508">mRNA splicing</keyword>
<comment type="subcellular location">
    <subcellularLocation>
        <location evidence="1">Nucleus</location>
    </subcellularLocation>
</comment>
<sequence>MKEIVHSLIEEEMAAFEPPDYLADKPLPTTRFKSPLLKSEWARVRAEKPLDVMDTSRYDLQPPQGAAAEDEAAWKRALDNARAQTEHQHNRLLNLELLQNYGASMWLGHNKAEEGTEAAVASQAKRAREDAESVNLKRKTSQEAAERTLWNLARKRSEGFDKNVQIQLACEGLRAEVKRFKALEAATKTPPAR</sequence>
<gene>
    <name evidence="7" type="ORF">Esi_0059_0125</name>
</gene>
<accession>D8LQA4</accession>
<comment type="similarity">
    <text evidence="2">Belongs to the SPF27 family.</text>
</comment>
<evidence type="ECO:0000256" key="2">
    <source>
        <dbReference type="ARBA" id="ARBA00010788"/>
    </source>
</evidence>
<dbReference type="STRING" id="2880.D8LQA4"/>
<dbReference type="GO" id="GO:0006397">
    <property type="term" value="P:mRNA processing"/>
    <property type="evidence" value="ECO:0007669"/>
    <property type="project" value="UniProtKB-KW"/>
</dbReference>
<reference evidence="7 8" key="1">
    <citation type="journal article" date="2010" name="Nature">
        <title>The Ectocarpus genome and the independent evolution of multicellularity in brown algae.</title>
        <authorList>
            <person name="Cock J.M."/>
            <person name="Sterck L."/>
            <person name="Rouze P."/>
            <person name="Scornet D."/>
            <person name="Allen A.E."/>
            <person name="Amoutzias G."/>
            <person name="Anthouard V."/>
            <person name="Artiguenave F."/>
            <person name="Aury J.M."/>
            <person name="Badger J.H."/>
            <person name="Beszteri B."/>
            <person name="Billiau K."/>
            <person name="Bonnet E."/>
            <person name="Bothwell J.H."/>
            <person name="Bowler C."/>
            <person name="Boyen C."/>
            <person name="Brownlee C."/>
            <person name="Carrano C.J."/>
            <person name="Charrier B."/>
            <person name="Cho G.Y."/>
            <person name="Coelho S.M."/>
            <person name="Collen J."/>
            <person name="Corre E."/>
            <person name="Da Silva C."/>
            <person name="Delage L."/>
            <person name="Delaroque N."/>
            <person name="Dittami S.M."/>
            <person name="Doulbeau S."/>
            <person name="Elias M."/>
            <person name="Farnham G."/>
            <person name="Gachon C.M."/>
            <person name="Gschloessl B."/>
            <person name="Heesch S."/>
            <person name="Jabbari K."/>
            <person name="Jubin C."/>
            <person name="Kawai H."/>
            <person name="Kimura K."/>
            <person name="Kloareg B."/>
            <person name="Kupper F.C."/>
            <person name="Lang D."/>
            <person name="Le Bail A."/>
            <person name="Leblanc C."/>
            <person name="Lerouge P."/>
            <person name="Lohr M."/>
            <person name="Lopez P.J."/>
            <person name="Martens C."/>
            <person name="Maumus F."/>
            <person name="Michel G."/>
            <person name="Miranda-Saavedra D."/>
            <person name="Morales J."/>
            <person name="Moreau H."/>
            <person name="Motomura T."/>
            <person name="Nagasato C."/>
            <person name="Napoli C.A."/>
            <person name="Nelson D.R."/>
            <person name="Nyvall-Collen P."/>
            <person name="Peters A.F."/>
            <person name="Pommier C."/>
            <person name="Potin P."/>
            <person name="Poulain J."/>
            <person name="Quesneville H."/>
            <person name="Read B."/>
            <person name="Rensing S.A."/>
            <person name="Ritter A."/>
            <person name="Rousvoal S."/>
            <person name="Samanta M."/>
            <person name="Samson G."/>
            <person name="Schroeder D.C."/>
            <person name="Segurens B."/>
            <person name="Strittmatter M."/>
            <person name="Tonon T."/>
            <person name="Tregear J.W."/>
            <person name="Valentin K."/>
            <person name="von Dassow P."/>
            <person name="Yamagishi T."/>
            <person name="Van de Peer Y."/>
            <person name="Wincker P."/>
        </authorList>
    </citation>
    <scope>NUCLEOTIDE SEQUENCE [LARGE SCALE GENOMIC DNA]</scope>
    <source>
        <strain evidence="8">Ec32 / CCAP1310/4</strain>
    </source>
</reference>
<dbReference type="OrthoDB" id="205794at2759"/>
<keyword evidence="4" id="KW-0747">Spliceosome</keyword>
<evidence type="ECO:0008006" key="9">
    <source>
        <dbReference type="Google" id="ProtNLM"/>
    </source>
</evidence>
<evidence type="ECO:0000256" key="5">
    <source>
        <dbReference type="ARBA" id="ARBA00023187"/>
    </source>
</evidence>
<keyword evidence="6" id="KW-0539">Nucleus</keyword>
<evidence type="ECO:0000256" key="1">
    <source>
        <dbReference type="ARBA" id="ARBA00004123"/>
    </source>
</evidence>
<dbReference type="EMBL" id="FN648807">
    <property type="protein sequence ID" value="CBN77484.1"/>
    <property type="molecule type" value="Genomic_DNA"/>
</dbReference>
<keyword evidence="3" id="KW-0507">mRNA processing</keyword>